<dbReference type="OrthoDB" id="10052506at2759"/>
<proteinExistence type="inferred from homology"/>
<name>A0A815F7F7_9BILA</name>
<evidence type="ECO:0000256" key="1">
    <source>
        <dbReference type="ARBA" id="ARBA00004167"/>
    </source>
</evidence>
<dbReference type="PANTHER" id="PTHR28599:SF1">
    <property type="entry name" value="SMALL INTEGRAL MEMBRANE PROTEIN 12"/>
    <property type="match status" value="1"/>
</dbReference>
<evidence type="ECO:0000256" key="2">
    <source>
        <dbReference type="ARBA" id="ARBA00007304"/>
    </source>
</evidence>
<dbReference type="Pfam" id="PF15990">
    <property type="entry name" value="UPF0767"/>
    <property type="match status" value="1"/>
</dbReference>
<dbReference type="GO" id="GO:0016020">
    <property type="term" value="C:membrane"/>
    <property type="evidence" value="ECO:0007669"/>
    <property type="project" value="UniProtKB-SubCell"/>
</dbReference>
<gene>
    <name evidence="7" type="ORF">GPM918_LOCUS29674</name>
    <name evidence="8" type="ORF">SRO942_LOCUS30262</name>
</gene>
<evidence type="ECO:0000313" key="8">
    <source>
        <dbReference type="EMBL" id="CAF4174580.1"/>
    </source>
</evidence>
<evidence type="ECO:0000256" key="5">
    <source>
        <dbReference type="ARBA" id="ARBA00023136"/>
    </source>
</evidence>
<dbReference type="AlphaFoldDB" id="A0A815F7F7"/>
<evidence type="ECO:0000313" key="9">
    <source>
        <dbReference type="Proteomes" id="UP000663829"/>
    </source>
</evidence>
<keyword evidence="3 6" id="KW-0812">Transmembrane</keyword>
<dbReference type="EMBL" id="CAJNOQ010013617">
    <property type="protein sequence ID" value="CAF1325320.1"/>
    <property type="molecule type" value="Genomic_DNA"/>
</dbReference>
<protein>
    <recommendedName>
        <fullName evidence="10">Small integral membrane protein 12</fullName>
    </recommendedName>
</protein>
<evidence type="ECO:0000313" key="7">
    <source>
        <dbReference type="EMBL" id="CAF1325320.1"/>
    </source>
</evidence>
<dbReference type="Proteomes" id="UP000663829">
    <property type="component" value="Unassembled WGS sequence"/>
</dbReference>
<reference evidence="7" key="1">
    <citation type="submission" date="2021-02" db="EMBL/GenBank/DDBJ databases">
        <authorList>
            <person name="Nowell W R."/>
        </authorList>
    </citation>
    <scope>NUCLEOTIDE SEQUENCE</scope>
</reference>
<keyword evidence="5 6" id="KW-0472">Membrane</keyword>
<dbReference type="Proteomes" id="UP000681722">
    <property type="component" value="Unassembled WGS sequence"/>
</dbReference>
<dbReference type="PANTHER" id="PTHR28599">
    <property type="entry name" value="SMALL INTEGRAL MEMBRANE PROTEIN 12"/>
    <property type="match status" value="1"/>
</dbReference>
<evidence type="ECO:0008006" key="10">
    <source>
        <dbReference type="Google" id="ProtNLM"/>
    </source>
</evidence>
<comment type="caution">
    <text evidence="7">The sequence shown here is derived from an EMBL/GenBank/DDBJ whole genome shotgun (WGS) entry which is preliminary data.</text>
</comment>
<dbReference type="InterPro" id="IPR031933">
    <property type="entry name" value="UPF0767"/>
</dbReference>
<keyword evidence="9" id="KW-1185">Reference proteome</keyword>
<keyword evidence="4 6" id="KW-1133">Transmembrane helix</keyword>
<dbReference type="EMBL" id="CAJOBC010050007">
    <property type="protein sequence ID" value="CAF4174580.1"/>
    <property type="molecule type" value="Genomic_DNA"/>
</dbReference>
<sequence>MVWNIIVPIVARYAAVITLPVALVLGSIGYMIERHYRGVPTTPYRQQSINDEREERLLNTRVPTVNDMSQIVPKTIFGKNDPDILRKKQKLLENTN</sequence>
<accession>A0A815F7F7</accession>
<evidence type="ECO:0000256" key="6">
    <source>
        <dbReference type="SAM" id="Phobius"/>
    </source>
</evidence>
<comment type="similarity">
    <text evidence="2">Belongs to the SMIM12 family.</text>
</comment>
<feature type="transmembrane region" description="Helical" evidence="6">
    <location>
        <begin position="12"/>
        <end position="32"/>
    </location>
</feature>
<comment type="subcellular location">
    <subcellularLocation>
        <location evidence="1">Membrane</location>
        <topology evidence="1">Single-pass membrane protein</topology>
    </subcellularLocation>
</comment>
<evidence type="ECO:0000256" key="4">
    <source>
        <dbReference type="ARBA" id="ARBA00022989"/>
    </source>
</evidence>
<evidence type="ECO:0000256" key="3">
    <source>
        <dbReference type="ARBA" id="ARBA00022692"/>
    </source>
</evidence>
<organism evidence="7 9">
    <name type="scientific">Didymodactylos carnosus</name>
    <dbReference type="NCBI Taxonomy" id="1234261"/>
    <lineage>
        <taxon>Eukaryota</taxon>
        <taxon>Metazoa</taxon>
        <taxon>Spiralia</taxon>
        <taxon>Gnathifera</taxon>
        <taxon>Rotifera</taxon>
        <taxon>Eurotatoria</taxon>
        <taxon>Bdelloidea</taxon>
        <taxon>Philodinida</taxon>
        <taxon>Philodinidae</taxon>
        <taxon>Didymodactylos</taxon>
    </lineage>
</organism>